<dbReference type="Proteomes" id="UP001219525">
    <property type="component" value="Unassembled WGS sequence"/>
</dbReference>
<proteinExistence type="predicted"/>
<evidence type="ECO:0000313" key="1">
    <source>
        <dbReference type="EMBL" id="KAJ7192422.1"/>
    </source>
</evidence>
<sequence>MSFPLIFPAFITVFHDITELIMYRSTFGTPHDMIALLACLPLLEKVEVDADFPSNWLSSQALPVPPEPPHSLKAVQLSLSSLYQDPWSCILDWIAQSPPTVCALKLRALPSTSLPAFRTVLCALGPTLYDLYLCLRSGVSSHDIETVLSPHLGCLTQLTHLTICINLLAQRDPPHAHLDAYSALLDALPREPAVVETLTLNILYVFTLKHLVLFDWVRFCVAARAHTRLRLLRFLAHERTPNDEAVLEKLRNRVVSDFAARVSVEVEWDAPLL</sequence>
<name>A0AAD6UU61_9AGAR</name>
<evidence type="ECO:0000313" key="2">
    <source>
        <dbReference type="Proteomes" id="UP001219525"/>
    </source>
</evidence>
<protein>
    <submittedName>
        <fullName evidence="1">Uncharacterized protein</fullName>
    </submittedName>
</protein>
<keyword evidence="2" id="KW-1185">Reference proteome</keyword>
<dbReference type="EMBL" id="JARJCW010000120">
    <property type="protein sequence ID" value="KAJ7192422.1"/>
    <property type="molecule type" value="Genomic_DNA"/>
</dbReference>
<accession>A0AAD6UU61</accession>
<gene>
    <name evidence="1" type="ORF">GGX14DRAFT_701390</name>
</gene>
<reference evidence="1" key="1">
    <citation type="submission" date="2023-03" db="EMBL/GenBank/DDBJ databases">
        <title>Massive genome expansion in bonnet fungi (Mycena s.s.) driven by repeated elements and novel gene families across ecological guilds.</title>
        <authorList>
            <consortium name="Lawrence Berkeley National Laboratory"/>
            <person name="Harder C.B."/>
            <person name="Miyauchi S."/>
            <person name="Viragh M."/>
            <person name="Kuo A."/>
            <person name="Thoen E."/>
            <person name="Andreopoulos B."/>
            <person name="Lu D."/>
            <person name="Skrede I."/>
            <person name="Drula E."/>
            <person name="Henrissat B."/>
            <person name="Morin E."/>
            <person name="Kohler A."/>
            <person name="Barry K."/>
            <person name="LaButti K."/>
            <person name="Morin E."/>
            <person name="Salamov A."/>
            <person name="Lipzen A."/>
            <person name="Mereny Z."/>
            <person name="Hegedus B."/>
            <person name="Baldrian P."/>
            <person name="Stursova M."/>
            <person name="Weitz H."/>
            <person name="Taylor A."/>
            <person name="Grigoriev I.V."/>
            <person name="Nagy L.G."/>
            <person name="Martin F."/>
            <person name="Kauserud H."/>
        </authorList>
    </citation>
    <scope>NUCLEOTIDE SEQUENCE</scope>
    <source>
        <strain evidence="1">9144</strain>
    </source>
</reference>
<organism evidence="1 2">
    <name type="scientific">Mycena pura</name>
    <dbReference type="NCBI Taxonomy" id="153505"/>
    <lineage>
        <taxon>Eukaryota</taxon>
        <taxon>Fungi</taxon>
        <taxon>Dikarya</taxon>
        <taxon>Basidiomycota</taxon>
        <taxon>Agaricomycotina</taxon>
        <taxon>Agaricomycetes</taxon>
        <taxon>Agaricomycetidae</taxon>
        <taxon>Agaricales</taxon>
        <taxon>Marasmiineae</taxon>
        <taxon>Mycenaceae</taxon>
        <taxon>Mycena</taxon>
    </lineage>
</organism>
<comment type="caution">
    <text evidence="1">The sequence shown here is derived from an EMBL/GenBank/DDBJ whole genome shotgun (WGS) entry which is preliminary data.</text>
</comment>
<dbReference type="AlphaFoldDB" id="A0AAD6UU61"/>